<dbReference type="AlphaFoldDB" id="A8ZY08"/>
<feature type="transmembrane region" description="Helical" evidence="1">
    <location>
        <begin position="28"/>
        <end position="50"/>
    </location>
</feature>
<dbReference type="HOGENOM" id="CLU_094963_0_0_7"/>
<keyword evidence="1" id="KW-0812">Transmembrane</keyword>
<name>A8ZY08_DESOH</name>
<proteinExistence type="predicted"/>
<protein>
    <submittedName>
        <fullName evidence="3">Transcriptional regulatory protein</fullName>
    </submittedName>
</protein>
<evidence type="ECO:0000256" key="1">
    <source>
        <dbReference type="SAM" id="Phobius"/>
    </source>
</evidence>
<keyword evidence="1" id="KW-0472">Membrane</keyword>
<dbReference type="InterPro" id="IPR023346">
    <property type="entry name" value="Lysozyme-like_dom_sf"/>
</dbReference>
<reference evidence="3 4" key="1">
    <citation type="submission" date="2007-10" db="EMBL/GenBank/DDBJ databases">
        <title>Complete sequence of Desulfococcus oleovorans Hxd3.</title>
        <authorList>
            <consortium name="US DOE Joint Genome Institute"/>
            <person name="Copeland A."/>
            <person name="Lucas S."/>
            <person name="Lapidus A."/>
            <person name="Barry K."/>
            <person name="Glavina del Rio T."/>
            <person name="Dalin E."/>
            <person name="Tice H."/>
            <person name="Pitluck S."/>
            <person name="Kiss H."/>
            <person name="Brettin T."/>
            <person name="Bruce D."/>
            <person name="Detter J.C."/>
            <person name="Han C."/>
            <person name="Schmutz J."/>
            <person name="Larimer F."/>
            <person name="Land M."/>
            <person name="Hauser L."/>
            <person name="Kyrpides N."/>
            <person name="Kim E."/>
            <person name="Wawrik B."/>
            <person name="Richardson P."/>
        </authorList>
    </citation>
    <scope>NUCLEOTIDE SEQUENCE [LARGE SCALE GENOMIC DNA]</scope>
    <source>
        <strain evidence="4">DSM 6200 / JCM 39069 / Hxd3</strain>
    </source>
</reference>
<dbReference type="RefSeq" id="WP_012176246.1">
    <property type="nucleotide sequence ID" value="NC_009943.1"/>
</dbReference>
<dbReference type="eggNOG" id="COG4764">
    <property type="taxonomic scope" value="Bacteria"/>
</dbReference>
<organism evidence="3 4">
    <name type="scientific">Desulfosudis oleivorans (strain DSM 6200 / JCM 39069 / Hxd3)</name>
    <name type="common">Desulfococcus oleovorans</name>
    <dbReference type="NCBI Taxonomy" id="96561"/>
    <lineage>
        <taxon>Bacteria</taxon>
        <taxon>Pseudomonadati</taxon>
        <taxon>Thermodesulfobacteriota</taxon>
        <taxon>Desulfobacteria</taxon>
        <taxon>Desulfobacterales</taxon>
        <taxon>Desulfosudaceae</taxon>
        <taxon>Desulfosudis</taxon>
    </lineage>
</organism>
<evidence type="ECO:0000313" key="3">
    <source>
        <dbReference type="EMBL" id="ABW68635.1"/>
    </source>
</evidence>
<dbReference type="Proteomes" id="UP000008561">
    <property type="component" value="Chromosome"/>
</dbReference>
<accession>A8ZY08</accession>
<sequence>MVCLPEENLSERAGSDTMTKAESYIKPVLLGIVCLCAGMSVFGCAGFQPLSSRDNVCRIFKEKDDWFKPAHAASRRWGIPIPVLMAIMHQESRFQPKARPPRTTCLCLLPGPRPSSAYGYAQALDATWDAYQRATGNAGADRDDFADAVDFIGWYCHLSRVKCGIAASDAYSLYLAYHEGQGGFSRGTHQKKPSLLAVARKVQARADLYARQYAGCRKSLEASLKCFLWPF</sequence>
<feature type="domain" description="Transglycosylase SLT" evidence="2">
    <location>
        <begin position="34"/>
        <end position="216"/>
    </location>
</feature>
<dbReference type="EMBL" id="CP000859">
    <property type="protein sequence ID" value="ABW68635.1"/>
    <property type="molecule type" value="Genomic_DNA"/>
</dbReference>
<dbReference type="KEGG" id="dol:Dole_2832"/>
<dbReference type="InterPro" id="IPR045795">
    <property type="entry name" value="SLT_4"/>
</dbReference>
<evidence type="ECO:0000259" key="2">
    <source>
        <dbReference type="Pfam" id="PF19489"/>
    </source>
</evidence>
<evidence type="ECO:0000313" key="4">
    <source>
        <dbReference type="Proteomes" id="UP000008561"/>
    </source>
</evidence>
<gene>
    <name evidence="3" type="ordered locus">Dole_2832</name>
</gene>
<dbReference type="SUPFAM" id="SSF53955">
    <property type="entry name" value="Lysozyme-like"/>
    <property type="match status" value="1"/>
</dbReference>
<dbReference type="Gene3D" id="1.10.530.10">
    <property type="match status" value="1"/>
</dbReference>
<dbReference type="Pfam" id="PF19489">
    <property type="entry name" value="SLT_4"/>
    <property type="match status" value="1"/>
</dbReference>
<keyword evidence="4" id="KW-1185">Reference proteome</keyword>
<keyword evidence="1" id="KW-1133">Transmembrane helix</keyword>
<dbReference type="CAZy" id="GH23">
    <property type="family name" value="Glycoside Hydrolase Family 23"/>
</dbReference>
<dbReference type="STRING" id="96561.Dole_2832"/>
<dbReference type="CDD" id="cd00442">
    <property type="entry name" value="Lyz-like"/>
    <property type="match status" value="1"/>
</dbReference>